<dbReference type="AlphaFoldDB" id="A0A483CND9"/>
<dbReference type="NCBIfam" id="NF033496">
    <property type="entry name" value="DUF2080_fam_acc"/>
    <property type="match status" value="1"/>
</dbReference>
<dbReference type="Pfam" id="PF09853">
    <property type="entry name" value="DUF2080"/>
    <property type="match status" value="1"/>
</dbReference>
<accession>A0A483CND9</accession>
<organism evidence="1 2">
    <name type="scientific">Methanofollis fontis</name>
    <dbReference type="NCBI Taxonomy" id="2052832"/>
    <lineage>
        <taxon>Archaea</taxon>
        <taxon>Methanobacteriati</taxon>
        <taxon>Methanobacteriota</taxon>
        <taxon>Stenosarchaea group</taxon>
        <taxon>Methanomicrobia</taxon>
        <taxon>Methanomicrobiales</taxon>
        <taxon>Methanomicrobiaceae</taxon>
        <taxon>Methanofollis</taxon>
    </lineage>
</organism>
<dbReference type="Proteomes" id="UP000292580">
    <property type="component" value="Unassembled WGS sequence"/>
</dbReference>
<protein>
    <recommendedName>
        <fullName evidence="3">DUF2080 family transposase-associated protein</fullName>
    </recommendedName>
</protein>
<gene>
    <name evidence="1" type="ORF">CUJ86_10880</name>
</gene>
<sequence>MTIKNCYEVTEKVVTPHGNGAKVLVPRGWIGKKVKVILIEGPDE</sequence>
<evidence type="ECO:0000313" key="2">
    <source>
        <dbReference type="Proteomes" id="UP000292580"/>
    </source>
</evidence>
<evidence type="ECO:0000313" key="1">
    <source>
        <dbReference type="EMBL" id="TAJ43491.1"/>
    </source>
</evidence>
<dbReference type="InterPro" id="IPR019205">
    <property type="entry name" value="DUF2080_transposon-encoded"/>
</dbReference>
<dbReference type="EMBL" id="PGCL01000006">
    <property type="protein sequence ID" value="TAJ43491.1"/>
    <property type="molecule type" value="Genomic_DNA"/>
</dbReference>
<name>A0A483CND9_9EURY</name>
<evidence type="ECO:0008006" key="3">
    <source>
        <dbReference type="Google" id="ProtNLM"/>
    </source>
</evidence>
<reference evidence="1 2" key="1">
    <citation type="submission" date="2017-11" db="EMBL/GenBank/DDBJ databases">
        <title>Isolation and Characterization of Methanofollis Species from Methane Seep Offshore SW Taiwan.</title>
        <authorList>
            <person name="Teng N.-H."/>
            <person name="Lai M.-C."/>
            <person name="Chen S.-C."/>
        </authorList>
    </citation>
    <scope>NUCLEOTIDE SEQUENCE [LARGE SCALE GENOMIC DNA]</scope>
    <source>
        <strain evidence="1 2">FWC-SCC2</strain>
    </source>
</reference>
<proteinExistence type="predicted"/>
<keyword evidence="2" id="KW-1185">Reference proteome</keyword>
<comment type="caution">
    <text evidence="1">The sequence shown here is derived from an EMBL/GenBank/DDBJ whole genome shotgun (WGS) entry which is preliminary data.</text>
</comment>